<reference evidence="1 2" key="1">
    <citation type="submission" date="2008-06" db="EMBL/GenBank/DDBJ databases">
        <title>Complete sequence of Pelodictyon phaeoclathratiforme BU-1.</title>
        <authorList>
            <consortium name="US DOE Joint Genome Institute"/>
            <person name="Lucas S."/>
            <person name="Copeland A."/>
            <person name="Lapidus A."/>
            <person name="Glavina del Rio T."/>
            <person name="Dalin E."/>
            <person name="Tice H."/>
            <person name="Bruce D."/>
            <person name="Goodwin L."/>
            <person name="Pitluck S."/>
            <person name="Schmutz J."/>
            <person name="Larimer F."/>
            <person name="Land M."/>
            <person name="Hauser L."/>
            <person name="Kyrpides N."/>
            <person name="Mikhailova N."/>
            <person name="Liu Z."/>
            <person name="Li T."/>
            <person name="Zhao F."/>
            <person name="Overmann J."/>
            <person name="Bryant D.A."/>
            <person name="Richardson P."/>
        </authorList>
    </citation>
    <scope>NUCLEOTIDE SEQUENCE [LARGE SCALE GENOMIC DNA]</scope>
    <source>
        <strain evidence="2">DSM 5477 / BU-1</strain>
    </source>
</reference>
<dbReference type="RefSeq" id="WP_012507006.1">
    <property type="nucleotide sequence ID" value="NC_011060.1"/>
</dbReference>
<proteinExistence type="predicted"/>
<dbReference type="KEGG" id="pph:Ppha_0167"/>
<dbReference type="Pfam" id="PF22398">
    <property type="entry name" value="DUF6978"/>
    <property type="match status" value="1"/>
</dbReference>
<dbReference type="OrthoDB" id="1550866at2"/>
<organism evidence="1 2">
    <name type="scientific">Pelodictyon phaeoclathratiforme (strain DSM 5477 / BU-1)</name>
    <dbReference type="NCBI Taxonomy" id="324925"/>
    <lineage>
        <taxon>Bacteria</taxon>
        <taxon>Pseudomonadati</taxon>
        <taxon>Chlorobiota</taxon>
        <taxon>Chlorobiia</taxon>
        <taxon>Chlorobiales</taxon>
        <taxon>Chlorobiaceae</taxon>
        <taxon>Chlorobium/Pelodictyon group</taxon>
        <taxon>Pelodictyon</taxon>
    </lineage>
</organism>
<accession>B4SB87</accession>
<keyword evidence="2" id="KW-1185">Reference proteome</keyword>
<name>B4SB87_PELPB</name>
<sequence length="147" mass="16940">MSFILVQQEADALLAMEKHYTGAERFTFPSLDGALRISLHSEAMREEFNLDITRGRIELKKNTFQLRAQRAIVLARIDIGGAPHRNPDGEEMPCPHLHVYREGHGDKWAIPLPIQFSNSKNAWQILYEFMDYCTVITKPIILQELFT</sequence>
<protein>
    <recommendedName>
        <fullName evidence="3">Lj965 prophage protein</fullName>
    </recommendedName>
</protein>
<dbReference type="eggNOG" id="ENOG5032V4C">
    <property type="taxonomic scope" value="Bacteria"/>
</dbReference>
<dbReference type="EMBL" id="CP001110">
    <property type="protein sequence ID" value="ACF42508.1"/>
    <property type="molecule type" value="Genomic_DNA"/>
</dbReference>
<gene>
    <name evidence="1" type="ordered locus">Ppha_0167</name>
</gene>
<evidence type="ECO:0000313" key="1">
    <source>
        <dbReference type="EMBL" id="ACF42508.1"/>
    </source>
</evidence>
<dbReference type="AlphaFoldDB" id="B4SB87"/>
<evidence type="ECO:0000313" key="2">
    <source>
        <dbReference type="Proteomes" id="UP000002724"/>
    </source>
</evidence>
<dbReference type="HOGENOM" id="CLU_144223_0_0_10"/>
<dbReference type="InterPro" id="IPR053916">
    <property type="entry name" value="DUF6978"/>
</dbReference>
<dbReference type="Proteomes" id="UP000002724">
    <property type="component" value="Chromosome"/>
</dbReference>
<evidence type="ECO:0008006" key="3">
    <source>
        <dbReference type="Google" id="ProtNLM"/>
    </source>
</evidence>